<comment type="similarity">
    <text evidence="2">Belongs to the binding-protein-dependent transport system permease family. CysTW subfamily.</text>
</comment>
<dbReference type="Proteomes" id="UP000595917">
    <property type="component" value="Chromosome"/>
</dbReference>
<evidence type="ECO:0000256" key="4">
    <source>
        <dbReference type="ARBA" id="ARBA00022475"/>
    </source>
</evidence>
<keyword evidence="5 8" id="KW-0812">Transmembrane</keyword>
<gene>
    <name evidence="10" type="ORF">JFL75_20075</name>
</gene>
<reference evidence="10" key="1">
    <citation type="submission" date="2021-01" db="EMBL/GenBank/DDBJ databases">
        <title>Description of Breznakiella homolactica.</title>
        <authorList>
            <person name="Song Y."/>
            <person name="Brune A."/>
        </authorList>
    </citation>
    <scope>NUCLEOTIDE SEQUENCE</scope>
    <source>
        <strain evidence="10">RmG30</strain>
    </source>
</reference>
<keyword evidence="3 8" id="KW-0813">Transport</keyword>
<dbReference type="Gene3D" id="1.10.3720.10">
    <property type="entry name" value="MetI-like"/>
    <property type="match status" value="1"/>
</dbReference>
<dbReference type="SUPFAM" id="SSF161098">
    <property type="entry name" value="MetI-like"/>
    <property type="match status" value="1"/>
</dbReference>
<dbReference type="InterPro" id="IPR000515">
    <property type="entry name" value="MetI-like"/>
</dbReference>
<feature type="transmembrane region" description="Helical" evidence="8">
    <location>
        <begin position="195"/>
        <end position="221"/>
    </location>
</feature>
<feature type="transmembrane region" description="Helical" evidence="8">
    <location>
        <begin position="100"/>
        <end position="123"/>
    </location>
</feature>
<evidence type="ECO:0000256" key="3">
    <source>
        <dbReference type="ARBA" id="ARBA00022448"/>
    </source>
</evidence>
<feature type="transmembrane region" description="Helical" evidence="8">
    <location>
        <begin position="241"/>
        <end position="263"/>
    </location>
</feature>
<dbReference type="InterPro" id="IPR035906">
    <property type="entry name" value="MetI-like_sf"/>
</dbReference>
<dbReference type="RefSeq" id="WP_215626503.1">
    <property type="nucleotide sequence ID" value="NZ_CP067089.2"/>
</dbReference>
<feature type="transmembrane region" description="Helical" evidence="8">
    <location>
        <begin position="68"/>
        <end position="88"/>
    </location>
</feature>
<dbReference type="AlphaFoldDB" id="A0A7T8BA62"/>
<evidence type="ECO:0000256" key="2">
    <source>
        <dbReference type="ARBA" id="ARBA00007069"/>
    </source>
</evidence>
<dbReference type="GO" id="GO:0005886">
    <property type="term" value="C:plasma membrane"/>
    <property type="evidence" value="ECO:0007669"/>
    <property type="project" value="UniProtKB-SubCell"/>
</dbReference>
<keyword evidence="7 8" id="KW-0472">Membrane</keyword>
<dbReference type="PANTHER" id="PTHR42929:SF5">
    <property type="entry name" value="ABC TRANSPORTER PERMEASE PROTEIN"/>
    <property type="match status" value="1"/>
</dbReference>
<name>A0A7T8BA62_9SPIR</name>
<dbReference type="CDD" id="cd06261">
    <property type="entry name" value="TM_PBP2"/>
    <property type="match status" value="1"/>
</dbReference>
<keyword evidence="11" id="KW-1185">Reference proteome</keyword>
<comment type="subcellular location">
    <subcellularLocation>
        <location evidence="1 8">Cell membrane</location>
        <topology evidence="1 8">Multi-pass membrane protein</topology>
    </subcellularLocation>
</comment>
<organism evidence="10 11">
    <name type="scientific">Breznakiella homolactica</name>
    <dbReference type="NCBI Taxonomy" id="2798577"/>
    <lineage>
        <taxon>Bacteria</taxon>
        <taxon>Pseudomonadati</taxon>
        <taxon>Spirochaetota</taxon>
        <taxon>Spirochaetia</taxon>
        <taxon>Spirochaetales</taxon>
        <taxon>Breznakiellaceae</taxon>
        <taxon>Breznakiella</taxon>
    </lineage>
</organism>
<dbReference type="PANTHER" id="PTHR42929">
    <property type="entry name" value="INNER MEMBRANE ABC TRANSPORTER PERMEASE PROTEIN YDCU-RELATED-RELATED"/>
    <property type="match status" value="1"/>
</dbReference>
<evidence type="ECO:0000256" key="7">
    <source>
        <dbReference type="ARBA" id="ARBA00023136"/>
    </source>
</evidence>
<evidence type="ECO:0000256" key="8">
    <source>
        <dbReference type="RuleBase" id="RU363032"/>
    </source>
</evidence>
<keyword evidence="4" id="KW-1003">Cell membrane</keyword>
<dbReference type="GO" id="GO:0055085">
    <property type="term" value="P:transmembrane transport"/>
    <property type="evidence" value="ECO:0007669"/>
    <property type="project" value="InterPro"/>
</dbReference>
<evidence type="ECO:0000256" key="1">
    <source>
        <dbReference type="ARBA" id="ARBA00004651"/>
    </source>
</evidence>
<feature type="transmembrane region" description="Helical" evidence="8">
    <location>
        <begin position="143"/>
        <end position="164"/>
    </location>
</feature>
<evidence type="ECO:0000256" key="5">
    <source>
        <dbReference type="ARBA" id="ARBA00022692"/>
    </source>
</evidence>
<feature type="domain" description="ABC transmembrane type-1" evidence="9">
    <location>
        <begin position="62"/>
        <end position="267"/>
    </location>
</feature>
<evidence type="ECO:0000313" key="10">
    <source>
        <dbReference type="EMBL" id="QQO09197.1"/>
    </source>
</evidence>
<dbReference type="Pfam" id="PF00528">
    <property type="entry name" value="BPD_transp_1"/>
    <property type="match status" value="1"/>
</dbReference>
<evidence type="ECO:0000313" key="11">
    <source>
        <dbReference type="Proteomes" id="UP000595917"/>
    </source>
</evidence>
<dbReference type="PROSITE" id="PS50928">
    <property type="entry name" value="ABC_TM1"/>
    <property type="match status" value="1"/>
</dbReference>
<accession>A0A7T8BA62</accession>
<keyword evidence="6 8" id="KW-1133">Transmembrane helix</keyword>
<sequence>MGRRTQTKALIMLLGAGAVFLIVFFLIPLIFVLAESFIGTDGRFTFSRYIEQLTDRQFINAYLRTLKISLIVTPLAALMGYPTAYLMMRLKPTAKGILTSLVILPLMTSPVARTYAWIVILGRHGIVNQAVSGLGLISEPMRLLYTEGAIVVGLLQLFLPVMILNLTSALENVPSEVEEAALSLGSNRLGTFFRVIVPLSFDGLVMGVTLVFTGCVTAYVTPAVLGGTNLTLATLMRQQSLVLMNWEGATVIAVVMVITTVVLQSVLRRFRPRNQA</sequence>
<evidence type="ECO:0000256" key="6">
    <source>
        <dbReference type="ARBA" id="ARBA00022989"/>
    </source>
</evidence>
<evidence type="ECO:0000259" key="9">
    <source>
        <dbReference type="PROSITE" id="PS50928"/>
    </source>
</evidence>
<protein>
    <submittedName>
        <fullName evidence="10">ABC transporter permease</fullName>
    </submittedName>
</protein>
<feature type="transmembrane region" description="Helical" evidence="8">
    <location>
        <begin position="12"/>
        <end position="34"/>
    </location>
</feature>
<dbReference type="KEGG" id="bhc:JFL75_20075"/>
<dbReference type="EMBL" id="CP067089">
    <property type="protein sequence ID" value="QQO09197.1"/>
    <property type="molecule type" value="Genomic_DNA"/>
</dbReference>
<proteinExistence type="inferred from homology"/>